<reference evidence="1 2" key="1">
    <citation type="submission" date="2020-07" db="EMBL/GenBank/DDBJ databases">
        <title>Transfer of Campylobacter canadensis to the novel genus Avispirillum gen. nov., that also includes two novel species recovered from migratory waterfowl: Avispirillum anseris sp. nov. and Avispirillum brantae sp. nov.</title>
        <authorList>
            <person name="Miller W.G."/>
            <person name="Chapman M.H."/>
            <person name="Yee E."/>
            <person name="Inglis G.D."/>
        </authorList>
    </citation>
    <scope>NUCLEOTIDE SEQUENCE [LARGE SCALE GENOMIC DNA]</scope>
    <source>
        <strain evidence="1 2">L283</strain>
    </source>
</reference>
<evidence type="ECO:0000313" key="2">
    <source>
        <dbReference type="Proteomes" id="UP000786183"/>
    </source>
</evidence>
<organism evidence="1 2">
    <name type="scientific">Campylobacter canadensis</name>
    <dbReference type="NCBI Taxonomy" id="449520"/>
    <lineage>
        <taxon>Bacteria</taxon>
        <taxon>Pseudomonadati</taxon>
        <taxon>Campylobacterota</taxon>
        <taxon>Epsilonproteobacteria</taxon>
        <taxon>Campylobacterales</taxon>
        <taxon>Campylobacteraceae</taxon>
        <taxon>Campylobacter</taxon>
    </lineage>
</organism>
<sequence length="173" mass="20521">MQEFNNFIRNYIRSKRYDYSWLDQKSLELSELLKRLKYLLDARAIIILCDKEREWYLHYLTNLLNSSKNNRPLLPIFSLRDFYSATSNEDLINDLFSLSFQNGHTYIYFGKDNDKLAKIAKNKNDSILFIFDEEYSNAFYLNSKDENLDIKLISLANLINACLDAIVFNKVNI</sequence>
<dbReference type="EMBL" id="JACGBB010000017">
    <property type="protein sequence ID" value="MBZ7987856.1"/>
    <property type="molecule type" value="Genomic_DNA"/>
</dbReference>
<accession>A0ABS7WSV1</accession>
<protein>
    <recommendedName>
        <fullName evidence="3">DNA replication regulator</fullName>
    </recommendedName>
</protein>
<dbReference type="Pfam" id="PF12163">
    <property type="entry name" value="HobA"/>
    <property type="match status" value="1"/>
</dbReference>
<evidence type="ECO:0000313" key="1">
    <source>
        <dbReference type="EMBL" id="MBZ7987856.1"/>
    </source>
</evidence>
<dbReference type="InterPro" id="IPR021011">
    <property type="entry name" value="HobA"/>
</dbReference>
<gene>
    <name evidence="1" type="ORF">AVCANL283_07090</name>
</gene>
<evidence type="ECO:0008006" key="3">
    <source>
        <dbReference type="Google" id="ProtNLM"/>
    </source>
</evidence>
<dbReference type="Gene3D" id="3.40.50.11670">
    <property type="entry name" value="DNA replication regulator HobA"/>
    <property type="match status" value="1"/>
</dbReference>
<name>A0ABS7WSV1_9BACT</name>
<dbReference type="InterPro" id="IPR038381">
    <property type="entry name" value="HobA_sf"/>
</dbReference>
<dbReference type="RefSeq" id="WP_172231658.1">
    <property type="nucleotide sequence ID" value="NZ_CP035946.1"/>
</dbReference>
<proteinExistence type="predicted"/>
<keyword evidence="2" id="KW-1185">Reference proteome</keyword>
<comment type="caution">
    <text evidence="1">The sequence shown here is derived from an EMBL/GenBank/DDBJ whole genome shotgun (WGS) entry which is preliminary data.</text>
</comment>
<dbReference type="Proteomes" id="UP000786183">
    <property type="component" value="Unassembled WGS sequence"/>
</dbReference>